<dbReference type="PROSITE" id="PS50287">
    <property type="entry name" value="SRCR_2"/>
    <property type="match status" value="4"/>
</dbReference>
<feature type="domain" description="SRCR" evidence="10">
    <location>
        <begin position="1182"/>
        <end position="1303"/>
    </location>
</feature>
<reference evidence="11 12" key="1">
    <citation type="journal article" date="2010" name="Science">
        <title>Genomic analysis of organismal complexity in the multicellular green alga Volvox carteri.</title>
        <authorList>
            <person name="Prochnik S.E."/>
            <person name="Umen J."/>
            <person name="Nedelcu A.M."/>
            <person name="Hallmann A."/>
            <person name="Miller S.M."/>
            <person name="Nishii I."/>
            <person name="Ferris P."/>
            <person name="Kuo A."/>
            <person name="Mitros T."/>
            <person name="Fritz-Laylin L.K."/>
            <person name="Hellsten U."/>
            <person name="Chapman J."/>
            <person name="Simakov O."/>
            <person name="Rensing S.A."/>
            <person name="Terry A."/>
            <person name="Pangilinan J."/>
            <person name="Kapitonov V."/>
            <person name="Jurka J."/>
            <person name="Salamov A."/>
            <person name="Shapiro H."/>
            <person name="Schmutz J."/>
            <person name="Grimwood J."/>
            <person name="Lindquist E."/>
            <person name="Lucas S."/>
            <person name="Grigoriev I.V."/>
            <person name="Schmitt R."/>
            <person name="Kirk D."/>
            <person name="Rokhsar D.S."/>
        </authorList>
    </citation>
    <scope>NUCLEOTIDE SEQUENCE [LARGE SCALE GENOMIC DNA]</scope>
    <source>
        <strain evidence="12">f. Nagariensis / Eve</strain>
    </source>
</reference>
<evidence type="ECO:0000313" key="12">
    <source>
        <dbReference type="Proteomes" id="UP000001058"/>
    </source>
</evidence>
<evidence type="ECO:0000256" key="1">
    <source>
        <dbReference type="ARBA" id="ARBA00004167"/>
    </source>
</evidence>
<feature type="domain" description="SRCR" evidence="10">
    <location>
        <begin position="710"/>
        <end position="819"/>
    </location>
</feature>
<dbReference type="GO" id="GO:0016020">
    <property type="term" value="C:membrane"/>
    <property type="evidence" value="ECO:0007669"/>
    <property type="project" value="UniProtKB-SubCell"/>
</dbReference>
<evidence type="ECO:0000256" key="6">
    <source>
        <dbReference type="ARBA" id="ARBA00023136"/>
    </source>
</evidence>
<name>D8U5E1_VOLCA</name>
<dbReference type="SUPFAM" id="SSF50494">
    <property type="entry name" value="Trypsin-like serine proteases"/>
    <property type="match status" value="1"/>
</dbReference>
<dbReference type="GeneID" id="9616968"/>
<dbReference type="GO" id="GO:0006508">
    <property type="term" value="P:proteolysis"/>
    <property type="evidence" value="ECO:0007669"/>
    <property type="project" value="InterPro"/>
</dbReference>
<proteinExistence type="predicted"/>
<dbReference type="InterPro" id="IPR001190">
    <property type="entry name" value="SRCR"/>
</dbReference>
<feature type="domain" description="SRCR" evidence="10">
    <location>
        <begin position="1007"/>
        <end position="1118"/>
    </location>
</feature>
<keyword evidence="2" id="KW-0812">Transmembrane</keyword>
<evidence type="ECO:0000256" key="4">
    <source>
        <dbReference type="ARBA" id="ARBA00022737"/>
    </source>
</evidence>
<evidence type="ECO:0000313" key="11">
    <source>
        <dbReference type="EMBL" id="EFJ44984.1"/>
    </source>
</evidence>
<dbReference type="PANTHER" id="PTHR19331">
    <property type="entry name" value="SCAVENGER RECEPTOR DOMAIN-CONTAINING"/>
    <property type="match status" value="1"/>
</dbReference>
<dbReference type="PANTHER" id="PTHR19331:SF465">
    <property type="entry name" value="EGG PEPTIDE SPERACT RECEPTOR"/>
    <property type="match status" value="1"/>
</dbReference>
<keyword evidence="5" id="KW-1133">Transmembrane helix</keyword>
<keyword evidence="6" id="KW-0472">Membrane</keyword>
<dbReference type="InterPro" id="IPR043504">
    <property type="entry name" value="Peptidase_S1_PA_chymotrypsin"/>
</dbReference>
<dbReference type="PROSITE" id="PS00134">
    <property type="entry name" value="TRYPSIN_HIS"/>
    <property type="match status" value="1"/>
</dbReference>
<dbReference type="SUPFAM" id="SSF56487">
    <property type="entry name" value="SRCR-like"/>
    <property type="match status" value="4"/>
</dbReference>
<evidence type="ECO:0000259" key="10">
    <source>
        <dbReference type="PROSITE" id="PS50287"/>
    </source>
</evidence>
<feature type="compositionally biased region" description="Basic residues" evidence="9">
    <location>
        <begin position="186"/>
        <end position="202"/>
    </location>
</feature>
<gene>
    <name evidence="11" type="ORF">VOLCADRAFT_94662</name>
</gene>
<dbReference type="FunFam" id="3.10.250.10:FF:000016">
    <property type="entry name" value="Scavenger receptor cysteine-rich protein type 12"/>
    <property type="match status" value="1"/>
</dbReference>
<evidence type="ECO:0000256" key="7">
    <source>
        <dbReference type="ARBA" id="ARBA00023157"/>
    </source>
</evidence>
<evidence type="ECO:0000256" key="2">
    <source>
        <dbReference type="ARBA" id="ARBA00022692"/>
    </source>
</evidence>
<feature type="region of interest" description="Disordered" evidence="9">
    <location>
        <begin position="497"/>
        <end position="662"/>
    </location>
</feature>
<accession>D8U5E1</accession>
<dbReference type="Proteomes" id="UP000001058">
    <property type="component" value="Unassembled WGS sequence"/>
</dbReference>
<evidence type="ECO:0000256" key="8">
    <source>
        <dbReference type="ARBA" id="ARBA00023180"/>
    </source>
</evidence>
<dbReference type="EMBL" id="GL378360">
    <property type="protein sequence ID" value="EFJ44984.1"/>
    <property type="molecule type" value="Genomic_DNA"/>
</dbReference>
<dbReference type="InterPro" id="IPR036772">
    <property type="entry name" value="SRCR-like_dom_sf"/>
</dbReference>
<keyword evidence="7" id="KW-1015">Disulfide bond</keyword>
<dbReference type="RefSeq" id="XP_002953955.1">
    <property type="nucleotide sequence ID" value="XM_002953909.1"/>
</dbReference>
<organism evidence="12">
    <name type="scientific">Volvox carteri f. nagariensis</name>
    <dbReference type="NCBI Taxonomy" id="3068"/>
    <lineage>
        <taxon>Eukaryota</taxon>
        <taxon>Viridiplantae</taxon>
        <taxon>Chlorophyta</taxon>
        <taxon>core chlorophytes</taxon>
        <taxon>Chlorophyceae</taxon>
        <taxon>CS clade</taxon>
        <taxon>Chlamydomonadales</taxon>
        <taxon>Volvocaceae</taxon>
        <taxon>Volvox</taxon>
    </lineage>
</organism>
<dbReference type="SMART" id="SM00202">
    <property type="entry name" value="SR"/>
    <property type="match status" value="4"/>
</dbReference>
<dbReference type="eggNOG" id="ENOG502SG76">
    <property type="taxonomic scope" value="Eukaryota"/>
</dbReference>
<dbReference type="InParanoid" id="D8U5E1"/>
<feature type="region of interest" description="Disordered" evidence="9">
    <location>
        <begin position="182"/>
        <end position="202"/>
    </location>
</feature>
<keyword evidence="8" id="KW-0325">Glycoprotein</keyword>
<evidence type="ECO:0000256" key="9">
    <source>
        <dbReference type="SAM" id="MobiDB-lite"/>
    </source>
</evidence>
<evidence type="ECO:0000256" key="3">
    <source>
        <dbReference type="ARBA" id="ARBA00022729"/>
    </source>
</evidence>
<comment type="subcellular location">
    <subcellularLocation>
        <location evidence="1">Membrane</location>
        <topology evidence="1">Single-pass membrane protein</topology>
    </subcellularLocation>
</comment>
<feature type="domain" description="SRCR" evidence="10">
    <location>
        <begin position="856"/>
        <end position="985"/>
    </location>
</feature>
<dbReference type="InterPro" id="IPR009003">
    <property type="entry name" value="Peptidase_S1_PA"/>
</dbReference>
<evidence type="ECO:0000256" key="5">
    <source>
        <dbReference type="ARBA" id="ARBA00022989"/>
    </source>
</evidence>
<dbReference type="Gene3D" id="2.40.10.10">
    <property type="entry name" value="Trypsin-like serine proteases"/>
    <property type="match status" value="2"/>
</dbReference>
<dbReference type="Gene3D" id="3.10.250.10">
    <property type="entry name" value="SRCR-like domain"/>
    <property type="match status" value="4"/>
</dbReference>
<keyword evidence="3" id="KW-0732">Signal</keyword>
<sequence>MPPLSGDELLRQAPWTVGWAQLLRARETLQEELRMPAERAIPVVMPGYRLKSILIPSGQGRWETGGERGVHGKRARAQVRAIRYSVSDGALYMEAQPRPAYDQEAAAVGARRSLLQSRASAAFSGKSHLADGEGDDRGIASTTHATKAGWRLQASTNGSFNFPNEDAAEAAITAATAATTASSHRLGSRTNRRMGRAGQRQRRRGLLVDDPWRAWSSSSVYPFSALAYIRFPVEGDTFFRCSGTFITPWDVLTAAHCVWNFESSTGFTNWSIYPGLDSRPFNLRPLAPDFVTFYRTESSSGAGGSSRVYNISAQRNSLNYFDIAVIRVKSPHTSWLGIKYDCTRASYPKTLACGYPADTNIFAPLCVQCFLSTSQCRPTWMMYNYCRSTPGSSGMSVMDLSDLRVLGVLSGGEDGDTDYSYWTPIDAFHFSNIVRWMWPQPDGSASLRGLASPSVARIPPPPPAMLLSRKSASATVVGPEAAESLASKAAFAAAGRAGEGEDTLAPPWAIPPNGDTIAPQGDASWPPTYAGRDAAALASSKTEGGVSGGLRGSEPGTRESKTSVIEVDEAAAPWLPGDGSTDGDTYAPEYDSYIPESYLADGTVPIPGLGNGGGSTDSSDGGADSGTGTSTDEAQPSERSAAACSYPGNVIDDGGGDGYSDSDGDVNMPHSVIHSTCQKVHAVTELGPITLMTCGAKEQDKRLAGTNGQLRLMDGPNAWSGRLEICRNNVWGTICDMGWGWDDARVACRQLGFPAGGEAIQGGWFPSAAITIPVHIGNVTCLGSEGSLTDCRLPTPPKDCYSTPGGVVDHRSDAGLICLQNDPSAAAAAAPPLSGFTNGSNSWQPADNPCSQEGGLRLVQNDNTIRTGSSTVPAPLVSGRVEVCSSGQWGSICDDDWGNADAMVACKQLGYPSAVALSGGGNLPPQLAALGVVKHSPGPLNMSIWVSNVDCTGAEDSLLACRRRTIASGFRVPCTHQEDAGVVCFNTPAPVAPPQPPPPECSEDGALRLVPIAGRQGAGRLEVCYSGRYGLVCDNGFGMPEARVACRQLGYLYGRPMGPSNSAVAGDPGPGAFFWMDNVRCSIFKVELGFWRLIQCRFSGWGGSTCNPRTQAVGLLCSNDPASIAALPPQQPPLPPPSPPPPSSHAFYVRPLLARSLHYLVAPLIAPSINRPHALGTVEGAVRVVAAFDNVQTSLPAVGRVDICRNNVWGAICTESGNYWDSWDSRSAAVVCRQLNGGITASVAQALGGYNLGASALPPGMRYWRSSVKCTSGNEPNLVACLGSSFVATETCGSGTLAGVRCLP</sequence>
<dbReference type="GO" id="GO:0004252">
    <property type="term" value="F:serine-type endopeptidase activity"/>
    <property type="evidence" value="ECO:0007669"/>
    <property type="project" value="InterPro"/>
</dbReference>
<keyword evidence="12" id="KW-1185">Reference proteome</keyword>
<dbReference type="KEGG" id="vcn:VOLCADRAFT_94662"/>
<protein>
    <recommendedName>
        <fullName evidence="10">SRCR domain-containing protein</fullName>
    </recommendedName>
</protein>
<keyword evidence="4" id="KW-0677">Repeat</keyword>
<dbReference type="PRINTS" id="PR00258">
    <property type="entry name" value="SPERACTRCPTR"/>
</dbReference>
<dbReference type="STRING" id="3068.D8U5E1"/>
<dbReference type="PROSITE" id="PS00420">
    <property type="entry name" value="SRCR_1"/>
    <property type="match status" value="1"/>
</dbReference>
<feature type="compositionally biased region" description="Low complexity" evidence="9">
    <location>
        <begin position="616"/>
        <end position="632"/>
    </location>
</feature>
<dbReference type="OrthoDB" id="536948at2759"/>
<dbReference type="InterPro" id="IPR018114">
    <property type="entry name" value="TRYPSIN_HIS"/>
</dbReference>
<dbReference type="Pfam" id="PF00530">
    <property type="entry name" value="SRCR"/>
    <property type="match status" value="4"/>
</dbReference>